<dbReference type="GO" id="GO:0008270">
    <property type="term" value="F:zinc ion binding"/>
    <property type="evidence" value="ECO:0007669"/>
    <property type="project" value="InterPro"/>
</dbReference>
<dbReference type="InterPro" id="IPR001138">
    <property type="entry name" value="Zn2Cys6_DnaBD"/>
</dbReference>
<evidence type="ECO:0000259" key="2">
    <source>
        <dbReference type="PROSITE" id="PS50048"/>
    </source>
</evidence>
<reference evidence="3 4" key="1">
    <citation type="submission" date="2018-06" db="EMBL/GenBank/DDBJ databases">
        <title>Comparative genomics reveals the genomic features of Rhizophagus irregularis, R. cerebriforme, R. diaphanum and Gigaspora rosea, and their symbiotic lifestyle signature.</title>
        <authorList>
            <person name="Morin E."/>
            <person name="San Clemente H."/>
            <person name="Chen E.C.H."/>
            <person name="De La Providencia I."/>
            <person name="Hainaut M."/>
            <person name="Kuo A."/>
            <person name="Kohler A."/>
            <person name="Murat C."/>
            <person name="Tang N."/>
            <person name="Roy S."/>
            <person name="Loubradou J."/>
            <person name="Henrissat B."/>
            <person name="Grigoriev I.V."/>
            <person name="Corradi N."/>
            <person name="Roux C."/>
            <person name="Martin F.M."/>
        </authorList>
    </citation>
    <scope>NUCLEOTIDE SEQUENCE [LARGE SCALE GENOMIC DNA]</scope>
    <source>
        <strain evidence="3 4">DAOM 194757</strain>
    </source>
</reference>
<name>A0A397VUN5_9GLOM</name>
<dbReference type="GO" id="GO:0000981">
    <property type="term" value="F:DNA-binding transcription factor activity, RNA polymerase II-specific"/>
    <property type="evidence" value="ECO:0007669"/>
    <property type="project" value="InterPro"/>
</dbReference>
<sequence>MALNCADQFAANHFFSEGLQLPLGFDNESYGMSNVTTLFDCEFGDMNEPVGITPMLIQDSYQQPSFVVSEAHSINNLPSTPVIELEMLPLYIASQNSLYCSSINSTSKANKTKNSKACSHCQKSKVKCDYLENIPCKRCIEKGLKCIFHPQQRRGPKPGKKTRSNMSNWAAFRRLNHDYTQKAHKLGFDVHKIVACPNNSGTTLPVEKDFIMVSPEFMVHPSPQLILSSSDCETEQSPKSIWDDNYYYNHETEIDPTLTSLYLNSH</sequence>
<dbReference type="SMART" id="SM00066">
    <property type="entry name" value="GAL4"/>
    <property type="match status" value="1"/>
</dbReference>
<dbReference type="Gene3D" id="4.10.240.10">
    <property type="entry name" value="Zn(2)-C6 fungal-type DNA-binding domain"/>
    <property type="match status" value="1"/>
</dbReference>
<dbReference type="EMBL" id="QKWP01000247">
    <property type="protein sequence ID" value="RIB23713.1"/>
    <property type="molecule type" value="Genomic_DNA"/>
</dbReference>
<organism evidence="3 4">
    <name type="scientific">Gigaspora rosea</name>
    <dbReference type="NCBI Taxonomy" id="44941"/>
    <lineage>
        <taxon>Eukaryota</taxon>
        <taxon>Fungi</taxon>
        <taxon>Fungi incertae sedis</taxon>
        <taxon>Mucoromycota</taxon>
        <taxon>Glomeromycotina</taxon>
        <taxon>Glomeromycetes</taxon>
        <taxon>Diversisporales</taxon>
        <taxon>Gigasporaceae</taxon>
        <taxon>Gigaspora</taxon>
    </lineage>
</organism>
<accession>A0A397VUN5</accession>
<protein>
    <recommendedName>
        <fullName evidence="2">Zn(2)-C6 fungal-type domain-containing protein</fullName>
    </recommendedName>
</protein>
<keyword evidence="1" id="KW-0539">Nucleus</keyword>
<feature type="domain" description="Zn(2)-C6 fungal-type" evidence="2">
    <location>
        <begin position="117"/>
        <end position="148"/>
    </location>
</feature>
<comment type="caution">
    <text evidence="3">The sequence shown here is derived from an EMBL/GenBank/DDBJ whole genome shotgun (WGS) entry which is preliminary data.</text>
</comment>
<dbReference type="OrthoDB" id="4060227at2759"/>
<proteinExistence type="predicted"/>
<dbReference type="CDD" id="cd00067">
    <property type="entry name" value="GAL4"/>
    <property type="match status" value="1"/>
</dbReference>
<dbReference type="PROSITE" id="PS50048">
    <property type="entry name" value="ZN2_CY6_FUNGAL_2"/>
    <property type="match status" value="1"/>
</dbReference>
<dbReference type="InterPro" id="IPR036864">
    <property type="entry name" value="Zn2-C6_fun-type_DNA-bd_sf"/>
</dbReference>
<keyword evidence="4" id="KW-1185">Reference proteome</keyword>
<evidence type="ECO:0000256" key="1">
    <source>
        <dbReference type="ARBA" id="ARBA00023242"/>
    </source>
</evidence>
<dbReference type="SUPFAM" id="SSF57701">
    <property type="entry name" value="Zn2/Cys6 DNA-binding domain"/>
    <property type="match status" value="1"/>
</dbReference>
<dbReference type="Pfam" id="PF00172">
    <property type="entry name" value="Zn_clus"/>
    <property type="match status" value="1"/>
</dbReference>
<dbReference type="PANTHER" id="PTHR31668">
    <property type="entry name" value="GLUCOSE TRANSPORT TRANSCRIPTION REGULATOR RGT1-RELATED-RELATED"/>
    <property type="match status" value="1"/>
</dbReference>
<dbReference type="InterPro" id="IPR050797">
    <property type="entry name" value="Carb_Metab_Trans_Reg"/>
</dbReference>
<dbReference type="Proteomes" id="UP000266673">
    <property type="component" value="Unassembled WGS sequence"/>
</dbReference>
<evidence type="ECO:0000313" key="3">
    <source>
        <dbReference type="EMBL" id="RIB23713.1"/>
    </source>
</evidence>
<dbReference type="AlphaFoldDB" id="A0A397VUN5"/>
<dbReference type="PANTHER" id="PTHR31668:SF30">
    <property type="entry name" value="ZN(II)2CYS6 TRANSCRIPTION FACTOR (EUROFUNG)"/>
    <property type="match status" value="1"/>
</dbReference>
<evidence type="ECO:0000313" key="4">
    <source>
        <dbReference type="Proteomes" id="UP000266673"/>
    </source>
</evidence>
<gene>
    <name evidence="3" type="ORF">C2G38_2072052</name>
</gene>